<reference evidence="7 8" key="1">
    <citation type="submission" date="2016-03" db="EMBL/GenBank/DDBJ databases">
        <title>Shallow-sea hydrothermal system.</title>
        <authorList>
            <person name="Tang K."/>
        </authorList>
    </citation>
    <scope>NUCLEOTIDE SEQUENCE [LARGE SCALE GENOMIC DNA]</scope>
    <source>
        <strain evidence="7 8">JLT9</strain>
    </source>
</reference>
<dbReference type="KEGG" id="serj:SGUI_2189"/>
<dbReference type="Pfam" id="PF01614">
    <property type="entry name" value="IclR_C"/>
    <property type="match status" value="1"/>
</dbReference>
<dbReference type="InterPro" id="IPR050707">
    <property type="entry name" value="HTH_MetabolicPath_Reg"/>
</dbReference>
<protein>
    <submittedName>
        <fullName evidence="7">Transcriptional regulator, IclR family</fullName>
    </submittedName>
</protein>
<sequence length="244" mass="26247">MQSVGKAIDVLEILTTSPTGELSLSDITAATGQPMPTVHRLVRTLLDRGFLRQLPNRRYALGTELIVLGQAARSSFGSWSAPVLHELVGEFGETVNLAVLDGDDVVYIGQSPSPHAVRMFTEIGRRIKPHATGVGKALLGRLPDDQVLALLRRTGMPARTPHTITTPEAFLDKVREARKQGHALDNEEMELGVRCVAVPLPEARLNLALSMSGPATRMTDAVIGRALPRLHEAADQLAADFSAG</sequence>
<feature type="domain" description="HTH iclR-type" evidence="5">
    <location>
        <begin position="1"/>
        <end position="63"/>
    </location>
</feature>
<dbReference type="STRING" id="1758689.SGUI_2189"/>
<dbReference type="SMART" id="SM00346">
    <property type="entry name" value="HTH_ICLR"/>
    <property type="match status" value="1"/>
</dbReference>
<dbReference type="GO" id="GO:0003677">
    <property type="term" value="F:DNA binding"/>
    <property type="evidence" value="ECO:0007669"/>
    <property type="project" value="UniProtKB-KW"/>
</dbReference>
<dbReference type="InterPro" id="IPR036388">
    <property type="entry name" value="WH-like_DNA-bd_sf"/>
</dbReference>
<evidence type="ECO:0000259" key="6">
    <source>
        <dbReference type="PROSITE" id="PS51078"/>
    </source>
</evidence>
<evidence type="ECO:0000313" key="7">
    <source>
        <dbReference type="EMBL" id="ANS79585.1"/>
    </source>
</evidence>
<dbReference type="InterPro" id="IPR005471">
    <property type="entry name" value="Tscrpt_reg_IclR_N"/>
</dbReference>
<dbReference type="SUPFAM" id="SSF46785">
    <property type="entry name" value="Winged helix' DNA-binding domain"/>
    <property type="match status" value="1"/>
</dbReference>
<dbReference type="Pfam" id="PF09339">
    <property type="entry name" value="HTH_IclR"/>
    <property type="match status" value="1"/>
</dbReference>
<dbReference type="EMBL" id="CP014989">
    <property type="protein sequence ID" value="ANS79585.1"/>
    <property type="molecule type" value="Genomic_DNA"/>
</dbReference>
<dbReference type="Proteomes" id="UP000092482">
    <property type="component" value="Chromosome"/>
</dbReference>
<keyword evidence="1" id="KW-0805">Transcription regulation</keyword>
<dbReference type="PANTHER" id="PTHR30136">
    <property type="entry name" value="HELIX-TURN-HELIX TRANSCRIPTIONAL REGULATOR, ICLR FAMILY"/>
    <property type="match status" value="1"/>
</dbReference>
<dbReference type="Gene3D" id="1.10.10.10">
    <property type="entry name" value="Winged helix-like DNA-binding domain superfamily/Winged helix DNA-binding domain"/>
    <property type="match status" value="1"/>
</dbReference>
<dbReference type="PROSITE" id="PS50954">
    <property type="entry name" value="LEM"/>
    <property type="match status" value="1"/>
</dbReference>
<name>A0A1B1NE05_9MICO</name>
<dbReference type="PATRIC" id="fig|1758689.4.peg.2279"/>
<keyword evidence="8" id="KW-1185">Reference proteome</keyword>
<evidence type="ECO:0000256" key="1">
    <source>
        <dbReference type="ARBA" id="ARBA00023015"/>
    </source>
</evidence>
<dbReference type="Gene3D" id="3.30.450.40">
    <property type="match status" value="1"/>
</dbReference>
<dbReference type="SUPFAM" id="SSF55781">
    <property type="entry name" value="GAF domain-like"/>
    <property type="match status" value="1"/>
</dbReference>
<feature type="domain" description="LEM" evidence="4">
    <location>
        <begin position="136"/>
        <end position="181"/>
    </location>
</feature>
<feature type="domain" description="IclR-ED" evidence="6">
    <location>
        <begin position="64"/>
        <end position="243"/>
    </location>
</feature>
<evidence type="ECO:0000259" key="5">
    <source>
        <dbReference type="PROSITE" id="PS51077"/>
    </source>
</evidence>
<gene>
    <name evidence="7" type="ORF">SGUI_2189</name>
</gene>
<keyword evidence="3" id="KW-0804">Transcription</keyword>
<evidence type="ECO:0000313" key="8">
    <source>
        <dbReference type="Proteomes" id="UP000092482"/>
    </source>
</evidence>
<dbReference type="GO" id="GO:0003700">
    <property type="term" value="F:DNA-binding transcription factor activity"/>
    <property type="evidence" value="ECO:0007669"/>
    <property type="project" value="TreeGrafter"/>
</dbReference>
<keyword evidence="2" id="KW-0238">DNA-binding</keyword>
<evidence type="ECO:0000256" key="2">
    <source>
        <dbReference type="ARBA" id="ARBA00023125"/>
    </source>
</evidence>
<dbReference type="PROSITE" id="PS51077">
    <property type="entry name" value="HTH_ICLR"/>
    <property type="match status" value="1"/>
</dbReference>
<dbReference type="PANTHER" id="PTHR30136:SF24">
    <property type="entry name" value="HTH-TYPE TRANSCRIPTIONAL REPRESSOR ALLR"/>
    <property type="match status" value="1"/>
</dbReference>
<dbReference type="GO" id="GO:0045892">
    <property type="term" value="P:negative regulation of DNA-templated transcription"/>
    <property type="evidence" value="ECO:0007669"/>
    <property type="project" value="TreeGrafter"/>
</dbReference>
<dbReference type="PROSITE" id="PS51078">
    <property type="entry name" value="ICLR_ED"/>
    <property type="match status" value="1"/>
</dbReference>
<dbReference type="InterPro" id="IPR029016">
    <property type="entry name" value="GAF-like_dom_sf"/>
</dbReference>
<dbReference type="InterPro" id="IPR003887">
    <property type="entry name" value="LEM_dom"/>
</dbReference>
<dbReference type="InterPro" id="IPR014757">
    <property type="entry name" value="Tscrpt_reg_IclR_C"/>
</dbReference>
<dbReference type="InterPro" id="IPR036390">
    <property type="entry name" value="WH_DNA-bd_sf"/>
</dbReference>
<accession>A0A1B1NE05</accession>
<evidence type="ECO:0000256" key="3">
    <source>
        <dbReference type="ARBA" id="ARBA00023163"/>
    </source>
</evidence>
<proteinExistence type="predicted"/>
<organism evidence="7 8">
    <name type="scientific">Serinicoccus hydrothermalis</name>
    <dbReference type="NCBI Taxonomy" id="1758689"/>
    <lineage>
        <taxon>Bacteria</taxon>
        <taxon>Bacillati</taxon>
        <taxon>Actinomycetota</taxon>
        <taxon>Actinomycetes</taxon>
        <taxon>Micrococcales</taxon>
        <taxon>Ornithinimicrobiaceae</taxon>
        <taxon>Serinicoccus</taxon>
    </lineage>
</organism>
<dbReference type="AlphaFoldDB" id="A0A1B1NE05"/>
<evidence type="ECO:0000259" key="4">
    <source>
        <dbReference type="PROSITE" id="PS50954"/>
    </source>
</evidence>